<keyword evidence="3" id="KW-1185">Reference proteome</keyword>
<gene>
    <name evidence="2" type="ORF">U472_14805</name>
</gene>
<evidence type="ECO:0000256" key="1">
    <source>
        <dbReference type="SAM" id="SignalP"/>
    </source>
</evidence>
<dbReference type="EMBL" id="LWDV01000010">
    <property type="protein sequence ID" value="OCL25597.1"/>
    <property type="molecule type" value="Genomic_DNA"/>
</dbReference>
<reference evidence="2 3" key="2">
    <citation type="submission" date="2016-08" db="EMBL/GenBank/DDBJ databases">
        <title>Orenia metallireducens sp. nov. strain Z6, a Novel Metal-reducing Firmicute from the Deep Subsurface.</title>
        <authorList>
            <person name="Maxim B.I."/>
            <person name="Kenneth K."/>
            <person name="Flynn T.M."/>
            <person name="Oloughlin E.J."/>
            <person name="Locke R.A."/>
            <person name="Weber J.R."/>
            <person name="Egan S.M."/>
            <person name="Mackie R.I."/>
            <person name="Cann I.K."/>
        </authorList>
    </citation>
    <scope>NUCLEOTIDE SEQUENCE [LARGE SCALE GENOMIC DNA]</scope>
    <source>
        <strain evidence="2 3">Z6</strain>
    </source>
</reference>
<comment type="caution">
    <text evidence="2">The sequence shown here is derived from an EMBL/GenBank/DDBJ whole genome shotgun (WGS) entry which is preliminary data.</text>
</comment>
<feature type="signal peptide" evidence="1">
    <location>
        <begin position="1"/>
        <end position="22"/>
    </location>
</feature>
<dbReference type="AlphaFoldDB" id="A0A1C0A632"/>
<evidence type="ECO:0008006" key="4">
    <source>
        <dbReference type="Google" id="ProtNLM"/>
    </source>
</evidence>
<feature type="chain" id="PRO_5008642847" description="Porin" evidence="1">
    <location>
        <begin position="23"/>
        <end position="390"/>
    </location>
</feature>
<evidence type="ECO:0000313" key="3">
    <source>
        <dbReference type="Proteomes" id="UP000093514"/>
    </source>
</evidence>
<accession>A0A1C0A632</accession>
<dbReference type="OrthoDB" id="2130236at2"/>
<protein>
    <recommendedName>
        <fullName evidence="4">Porin</fullName>
    </recommendedName>
</protein>
<proteinExistence type="predicted"/>
<dbReference type="RefSeq" id="WP_068719509.1">
    <property type="nucleotide sequence ID" value="NZ_LWDV01000010.1"/>
</dbReference>
<keyword evidence="1" id="KW-0732">Signal</keyword>
<dbReference type="Proteomes" id="UP000093514">
    <property type="component" value="Unassembled WGS sequence"/>
</dbReference>
<reference evidence="3" key="1">
    <citation type="submission" date="2016-07" db="EMBL/GenBank/DDBJ databases">
        <authorList>
            <person name="Florea S."/>
            <person name="Webb J.S."/>
            <person name="Jaromczyk J."/>
            <person name="Schardl C.L."/>
        </authorList>
    </citation>
    <scope>NUCLEOTIDE SEQUENCE [LARGE SCALE GENOMIC DNA]</scope>
    <source>
        <strain evidence="3">Z6</strain>
    </source>
</reference>
<organism evidence="2 3">
    <name type="scientific">Orenia metallireducens</name>
    <dbReference type="NCBI Taxonomy" id="1413210"/>
    <lineage>
        <taxon>Bacteria</taxon>
        <taxon>Bacillati</taxon>
        <taxon>Bacillota</taxon>
        <taxon>Clostridia</taxon>
        <taxon>Halanaerobiales</taxon>
        <taxon>Halobacteroidaceae</taxon>
        <taxon>Orenia</taxon>
    </lineage>
</organism>
<evidence type="ECO:0000313" key="2">
    <source>
        <dbReference type="EMBL" id="OCL25597.1"/>
    </source>
</evidence>
<sequence length="390" mass="42790">MKKISLLLTFALVMALAVPAFAAEGVEGTVKSEVEIETVDTEDTEAKITFTLAEVDMDVTTMPVDTALNVLFLEEYVLNNDYSDADANDFNTFKFAANFEYTGIENVSLGVKGTDPADDDVDYMIVKSGDNDADLGFKFYGDYKMEVAPGLTVGSDNNIKMEKTGSADEFDKKLTVNPFANYEVVVAEGRTVGVESDVEFVYDNEDTTNTVTIKPYFNIEQAIAEDVTFTADNSFEIEKKSEADDAATTLEVTPKLEVVKGNLKYGVTGAGFEFDDKIGLDYDSDQLLVYYKKGDYDATVFAIKPYVELEIATVEGLAVGGEYAYRTGSDSNDNELTETVLKPYAKYEMPLSDSLTFTSEANYEIESLDFNGIEADLNTFTISAGVELAF</sequence>
<name>A0A1C0A632_9FIRM</name>